<proteinExistence type="predicted"/>
<keyword evidence="2" id="KW-1185">Reference proteome</keyword>
<name>A0A5M9JIF4_MONFR</name>
<protein>
    <submittedName>
        <fullName evidence="1">Uncharacterized protein</fullName>
    </submittedName>
</protein>
<evidence type="ECO:0000313" key="1">
    <source>
        <dbReference type="EMBL" id="KAA8569278.1"/>
    </source>
</evidence>
<accession>A0A5M9JIF4</accession>
<evidence type="ECO:0000313" key="2">
    <source>
        <dbReference type="Proteomes" id="UP000322873"/>
    </source>
</evidence>
<dbReference type="EMBL" id="VICG01000008">
    <property type="protein sequence ID" value="KAA8569278.1"/>
    <property type="molecule type" value="Genomic_DNA"/>
</dbReference>
<gene>
    <name evidence="1" type="ORF">EYC84_000939</name>
</gene>
<sequence>MHILMGSFLCRMQKLSNYRRHCHHSLPRIDAFVFKTTPSSHLCPIFFSTLHLQAFEIKIIAFEQPHF</sequence>
<reference evidence="1 2" key="1">
    <citation type="submission" date="2019-06" db="EMBL/GenBank/DDBJ databases">
        <title>Genome Sequence of the Brown Rot Fungal Pathogen Monilinia fructicola.</title>
        <authorList>
            <person name="De Miccolis Angelini R.M."/>
            <person name="Landi L."/>
            <person name="Abate D."/>
            <person name="Pollastro S."/>
            <person name="Romanazzi G."/>
            <person name="Faretra F."/>
        </authorList>
    </citation>
    <scope>NUCLEOTIDE SEQUENCE [LARGE SCALE GENOMIC DNA]</scope>
    <source>
        <strain evidence="1 2">Mfrc123</strain>
    </source>
</reference>
<dbReference type="AlphaFoldDB" id="A0A5M9JIF4"/>
<dbReference type="Proteomes" id="UP000322873">
    <property type="component" value="Unassembled WGS sequence"/>
</dbReference>
<organism evidence="1 2">
    <name type="scientific">Monilinia fructicola</name>
    <name type="common">Brown rot fungus</name>
    <name type="synonym">Ciboria fructicola</name>
    <dbReference type="NCBI Taxonomy" id="38448"/>
    <lineage>
        <taxon>Eukaryota</taxon>
        <taxon>Fungi</taxon>
        <taxon>Dikarya</taxon>
        <taxon>Ascomycota</taxon>
        <taxon>Pezizomycotina</taxon>
        <taxon>Leotiomycetes</taxon>
        <taxon>Helotiales</taxon>
        <taxon>Sclerotiniaceae</taxon>
        <taxon>Monilinia</taxon>
    </lineage>
</organism>
<comment type="caution">
    <text evidence="1">The sequence shown here is derived from an EMBL/GenBank/DDBJ whole genome shotgun (WGS) entry which is preliminary data.</text>
</comment>